<feature type="compositionally biased region" description="Basic and acidic residues" evidence="3">
    <location>
        <begin position="1262"/>
        <end position="1277"/>
    </location>
</feature>
<feature type="compositionally biased region" description="Basic and acidic residues" evidence="3">
    <location>
        <begin position="1346"/>
        <end position="1361"/>
    </location>
</feature>
<feature type="compositionally biased region" description="Basic and acidic residues" evidence="3">
    <location>
        <begin position="1400"/>
        <end position="1420"/>
    </location>
</feature>
<feature type="compositionally biased region" description="Polar residues" evidence="3">
    <location>
        <begin position="537"/>
        <end position="552"/>
    </location>
</feature>
<dbReference type="GO" id="GO:0005509">
    <property type="term" value="F:calcium ion binding"/>
    <property type="evidence" value="ECO:0007669"/>
    <property type="project" value="InterPro"/>
</dbReference>
<dbReference type="InterPro" id="IPR050557">
    <property type="entry name" value="RTX_toxin/Mannuronan_C5-epim"/>
</dbReference>
<keyword evidence="2" id="KW-0964">Secreted</keyword>
<dbReference type="PANTHER" id="PTHR38340">
    <property type="entry name" value="S-LAYER PROTEIN"/>
    <property type="match status" value="1"/>
</dbReference>
<sequence length="1534" mass="160455">MSYFKASTLVFIDPTVQDYQHLISGLEHDAVAIVLDRNQDGIEQITNAIRQRGQIESIHLVSHGEAGTVYLGSACLNGETLRRYAQRLQTWSNHLTADAEILLYGCRVAAKAAGKALVRQLSQLTGAAVAASTQLTGSAALGGNWEFEVQIGNVKSGAIFSNAARANYAYTLAPDAIPNLLYTINNGKIFFTSIETGGTVTPTSLTTGNIIPNTLAFNTFAIARDPLSPNQLIYYVSSSSNRLGSWDPITGDAVDLGAITGATLQGTARMAFRNNGQLYVLRGNQLYTISTGTNLGAGNSASVGTASLVATISGLPAGNSGDMAFDPANPDILYITGSETSGLYKVTFTGATPSAATLVGTMVSSSPGLAFGPDGNLYGSSSKNLIRINTSDASTTLVAAVGTDISDFATLPILSPDVDLSVSITDSRTTATTGDAITYSITVTNTSGYNVRGVSVRSSFTNSNLSGTPNWSAANASGVSFPTAADQTGSGNLNAKVNLAAGASVTYTVTGLTVSGSPGNIILTTVTVSPPEGLTDIATNPGPNTATDTTSIPGADTTPPIVTVNSRITADNTPDLTGTVDDPAARVFVTVNGTTYEATNQGDGTWFLAGSNITSPLPNAVYDVTAEAIDAAGNKGIDSTNRELTIDTQAPVVTVDGPKVTSDTTPDLTGNVNDPTAKVFVSVNGVTYEATNKGDGTWFLAGTELTPLPNGIYDIKAEAVDPAGNQGFDATANELIIDTKAPVVTVNPRITNDTTPELTGTVDDPTARVEVTVNRKTYLARNNGNGTWTLADNEIKEALADGLYDVSVSATDQANNIGRDSSKDELTIKTQAPAVLLTTVDLTTGEDGSTGEFQVVLSSQPTANVILSFTSSDTSEGIPTITTITFTPGNWNLPQTVTIKGQDDTSVDGNVPYTIQTSVSSADSSYNGVSVPAVTLTNFDNDAPGITITPTAGLITSEAGQTATFTAVLNSRPTSDVIINLTSSDPTEGTVPTSIRFTPENWNLPQTVTITGVDDNLLDGNISYTILTSVLSDDPNYSQIDPADLLVTNLDNEIPKSVTPDNPIPNPGGTPLPPSSLPPVARDVAIPLVPGSSTNISGLFATDPDGEIFAYVISSLPPADQGILFLGDPANGGVPITIGQKLTPDQINRLVFQSSGSFSGASFTYTAIDSSGTLALIPATVALSVNLAQLVCQPGTSLKGTRRKDGLQGTVGSDWMRGLRGNDVLNGRGCNDVIQGGRGRDRLFGEDGHDWLKGGVHQDRLRGWKGNDRLDGGRGKDGLFGGPDQDRLRGRQHRDRLNGNEGDDQLDGGLGWDRLRGGVGNDIARGKRGNDRLRGGSGDDSLLGNRGRDRLWGGRGEDRLHGGLQSDQLSGNQGNDTLRGGRGQDWLRGRQGNDRLYGGQHRDTLKGHQGRDILHGGRGRDRLLGGANDDVLVGGGGPDTLLGGSGRDRFVYHSLGHRGDRIVDFDPSEDGIDISRLVAKQPDGSLRWQDMIALTQIGPHTAVRLNLQANGSQPLLAMLENVNANTLGRQNFLW</sequence>
<evidence type="ECO:0000313" key="6">
    <source>
        <dbReference type="EMBL" id="WNZ27327.1"/>
    </source>
</evidence>
<dbReference type="PRINTS" id="PR00313">
    <property type="entry name" value="CABNDNGRPT"/>
</dbReference>
<dbReference type="InterPro" id="IPR013783">
    <property type="entry name" value="Ig-like_fold"/>
</dbReference>
<dbReference type="SUPFAM" id="SSF51120">
    <property type="entry name" value="beta-Roll"/>
    <property type="match status" value="2"/>
</dbReference>
<evidence type="ECO:0000256" key="3">
    <source>
        <dbReference type="SAM" id="MobiDB-lite"/>
    </source>
</evidence>
<feature type="domain" description="Bacterial Ig-like" evidence="5">
    <location>
        <begin position="749"/>
        <end position="821"/>
    </location>
</feature>
<feature type="domain" description="Bacterial Ig-like" evidence="5">
    <location>
        <begin position="659"/>
        <end position="739"/>
    </location>
</feature>
<gene>
    <name evidence="6" type="ORF">HJG54_31055</name>
</gene>
<proteinExistence type="predicted"/>
<dbReference type="GO" id="GO:0005576">
    <property type="term" value="C:extracellular region"/>
    <property type="evidence" value="ECO:0007669"/>
    <property type="project" value="UniProtKB-SubCell"/>
</dbReference>
<comment type="subcellular location">
    <subcellularLocation>
        <location evidence="1">Secreted</location>
    </subcellularLocation>
</comment>
<dbReference type="Pfam" id="PF14252">
    <property type="entry name" value="DUF4347"/>
    <property type="match status" value="1"/>
</dbReference>
<dbReference type="PROSITE" id="PS00330">
    <property type="entry name" value="HEMOLYSIN_CALCIUM"/>
    <property type="match status" value="4"/>
</dbReference>
<evidence type="ECO:0000256" key="1">
    <source>
        <dbReference type="ARBA" id="ARBA00004613"/>
    </source>
</evidence>
<feature type="domain" description="Bacterial Ig-like" evidence="5">
    <location>
        <begin position="566"/>
        <end position="648"/>
    </location>
</feature>
<accession>A0AA96WYX5</accession>
<evidence type="ECO:0000256" key="2">
    <source>
        <dbReference type="ARBA" id="ARBA00022525"/>
    </source>
</evidence>
<dbReference type="InterPro" id="IPR044016">
    <property type="entry name" value="Big_13"/>
</dbReference>
<evidence type="ECO:0000259" key="4">
    <source>
        <dbReference type="Pfam" id="PF14252"/>
    </source>
</evidence>
<dbReference type="NCBIfam" id="NF033510">
    <property type="entry name" value="Ca_tandemer"/>
    <property type="match status" value="3"/>
</dbReference>
<dbReference type="InterPro" id="IPR018511">
    <property type="entry name" value="Hemolysin-typ_Ca-bd_CS"/>
</dbReference>
<dbReference type="Pfam" id="PF00353">
    <property type="entry name" value="HemolysinCabind"/>
    <property type="match status" value="6"/>
</dbReference>
<dbReference type="Gene3D" id="2.60.40.10">
    <property type="entry name" value="Immunoglobulins"/>
    <property type="match status" value="3"/>
</dbReference>
<reference evidence="6" key="1">
    <citation type="submission" date="2020-05" db="EMBL/GenBank/DDBJ databases">
        <authorList>
            <person name="Zhu T."/>
            <person name="Keshari N."/>
            <person name="Lu X."/>
        </authorList>
    </citation>
    <scope>NUCLEOTIDE SEQUENCE</scope>
    <source>
        <strain evidence="6">NK1-12</strain>
    </source>
</reference>
<dbReference type="InterPro" id="IPR011049">
    <property type="entry name" value="Serralysin-like_metalloprot_C"/>
</dbReference>
<evidence type="ECO:0000259" key="5">
    <source>
        <dbReference type="Pfam" id="PF19077"/>
    </source>
</evidence>
<feature type="compositionally biased region" description="Basic and acidic residues" evidence="3">
    <location>
        <begin position="1324"/>
        <end position="1334"/>
    </location>
</feature>
<feature type="region of interest" description="Disordered" evidence="3">
    <location>
        <begin position="533"/>
        <end position="559"/>
    </location>
</feature>
<dbReference type="Gene3D" id="2.150.10.10">
    <property type="entry name" value="Serralysin-like metalloprotease, C-terminal"/>
    <property type="match status" value="5"/>
</dbReference>
<organism evidence="6">
    <name type="scientific">Leptolyngbya sp. NK1-12</name>
    <dbReference type="NCBI Taxonomy" id="2547451"/>
    <lineage>
        <taxon>Bacteria</taxon>
        <taxon>Bacillati</taxon>
        <taxon>Cyanobacteriota</taxon>
        <taxon>Cyanophyceae</taxon>
        <taxon>Leptolyngbyales</taxon>
        <taxon>Leptolyngbyaceae</taxon>
        <taxon>Leptolyngbya group</taxon>
        <taxon>Leptolyngbya</taxon>
    </lineage>
</organism>
<dbReference type="PANTHER" id="PTHR38340:SF1">
    <property type="entry name" value="S-LAYER PROTEIN"/>
    <property type="match status" value="1"/>
</dbReference>
<dbReference type="InterPro" id="IPR025592">
    <property type="entry name" value="DUF4347"/>
</dbReference>
<feature type="region of interest" description="Disordered" evidence="3">
    <location>
        <begin position="1262"/>
        <end position="1420"/>
    </location>
</feature>
<dbReference type="SUPFAM" id="SSF63829">
    <property type="entry name" value="Calcium-dependent phosphotriesterase"/>
    <property type="match status" value="1"/>
</dbReference>
<name>A0AA96WYX5_9CYAN</name>
<dbReference type="InterPro" id="IPR001343">
    <property type="entry name" value="Hemolysn_Ca-bd"/>
</dbReference>
<feature type="domain" description="DUF4347" evidence="4">
    <location>
        <begin position="9"/>
        <end position="172"/>
    </location>
</feature>
<feature type="compositionally biased region" description="Polar residues" evidence="3">
    <location>
        <begin position="1365"/>
        <end position="1376"/>
    </location>
</feature>
<dbReference type="EMBL" id="CP053587">
    <property type="protein sequence ID" value="WNZ27327.1"/>
    <property type="molecule type" value="Genomic_DNA"/>
</dbReference>
<dbReference type="Pfam" id="PF19077">
    <property type="entry name" value="Big_13"/>
    <property type="match status" value="3"/>
</dbReference>
<protein>
    <submittedName>
        <fullName evidence="6">DUF4347 domain-containing protein</fullName>
    </submittedName>
</protein>
<dbReference type="RefSeq" id="WP_316436989.1">
    <property type="nucleotide sequence ID" value="NZ_CP053587.1"/>
</dbReference>